<accession>A0AAD6S6F1</accession>
<dbReference type="AlphaFoldDB" id="A0AAD6S6F1"/>
<dbReference type="EMBL" id="JARJCM010000219">
    <property type="protein sequence ID" value="KAJ7021973.1"/>
    <property type="molecule type" value="Genomic_DNA"/>
</dbReference>
<gene>
    <name evidence="3" type="ORF">C8F04DRAFT_972064</name>
</gene>
<evidence type="ECO:0000256" key="1">
    <source>
        <dbReference type="SAM" id="MobiDB-lite"/>
    </source>
</evidence>
<protein>
    <recommendedName>
        <fullName evidence="2">DUF6593 domain-containing protein</fullName>
    </recommendedName>
</protein>
<dbReference type="Pfam" id="PF20236">
    <property type="entry name" value="DUF6593"/>
    <property type="match status" value="1"/>
</dbReference>
<feature type="region of interest" description="Disordered" evidence="1">
    <location>
        <begin position="1"/>
        <end position="29"/>
    </location>
</feature>
<dbReference type="Proteomes" id="UP001218188">
    <property type="component" value="Unassembled WGS sequence"/>
</dbReference>
<proteinExistence type="predicted"/>
<evidence type="ECO:0000313" key="3">
    <source>
        <dbReference type="EMBL" id="KAJ7021973.1"/>
    </source>
</evidence>
<evidence type="ECO:0000259" key="2">
    <source>
        <dbReference type="Pfam" id="PF20236"/>
    </source>
</evidence>
<keyword evidence="4" id="KW-1185">Reference proteome</keyword>
<evidence type="ECO:0000313" key="4">
    <source>
        <dbReference type="Proteomes" id="UP001218188"/>
    </source>
</evidence>
<dbReference type="InterPro" id="IPR046528">
    <property type="entry name" value="DUF6593"/>
</dbReference>
<name>A0AAD6S6F1_9AGAR</name>
<comment type="caution">
    <text evidence="3">The sequence shown here is derived from an EMBL/GenBank/DDBJ whole genome shotgun (WGS) entry which is preliminary data.</text>
</comment>
<feature type="domain" description="DUF6593" evidence="2">
    <location>
        <begin position="47"/>
        <end position="163"/>
    </location>
</feature>
<sequence length="200" mass="22179">MHSNSSSPEYSGRTTPTQRRRIPRSPSPNPYEEVLSLQFVCRRKSRSILNCTVVGSDGYTPYFHIVTSADVDPGNTLFRTNNGRSVAAIEWRGECGAVYVQVHGAVPKQRVSKWLGVSADTSYRMMYAHEAQYVWAPQSNSICMYNWNSSAVGGVPQLLARIDKEDCAVHLEITQEAINRGLLEMTVVAATLFQSGCTVD</sequence>
<organism evidence="3 4">
    <name type="scientific">Mycena alexandri</name>
    <dbReference type="NCBI Taxonomy" id="1745969"/>
    <lineage>
        <taxon>Eukaryota</taxon>
        <taxon>Fungi</taxon>
        <taxon>Dikarya</taxon>
        <taxon>Basidiomycota</taxon>
        <taxon>Agaricomycotina</taxon>
        <taxon>Agaricomycetes</taxon>
        <taxon>Agaricomycetidae</taxon>
        <taxon>Agaricales</taxon>
        <taxon>Marasmiineae</taxon>
        <taxon>Mycenaceae</taxon>
        <taxon>Mycena</taxon>
    </lineage>
</organism>
<reference evidence="3" key="1">
    <citation type="submission" date="2023-03" db="EMBL/GenBank/DDBJ databases">
        <title>Massive genome expansion in bonnet fungi (Mycena s.s.) driven by repeated elements and novel gene families across ecological guilds.</title>
        <authorList>
            <consortium name="Lawrence Berkeley National Laboratory"/>
            <person name="Harder C.B."/>
            <person name="Miyauchi S."/>
            <person name="Viragh M."/>
            <person name="Kuo A."/>
            <person name="Thoen E."/>
            <person name="Andreopoulos B."/>
            <person name="Lu D."/>
            <person name="Skrede I."/>
            <person name="Drula E."/>
            <person name="Henrissat B."/>
            <person name="Morin E."/>
            <person name="Kohler A."/>
            <person name="Barry K."/>
            <person name="LaButti K."/>
            <person name="Morin E."/>
            <person name="Salamov A."/>
            <person name="Lipzen A."/>
            <person name="Mereny Z."/>
            <person name="Hegedus B."/>
            <person name="Baldrian P."/>
            <person name="Stursova M."/>
            <person name="Weitz H."/>
            <person name="Taylor A."/>
            <person name="Grigoriev I.V."/>
            <person name="Nagy L.G."/>
            <person name="Martin F."/>
            <person name="Kauserud H."/>
        </authorList>
    </citation>
    <scope>NUCLEOTIDE SEQUENCE</scope>
    <source>
        <strain evidence="3">CBHHK200</strain>
    </source>
</reference>